<comment type="caution">
    <text evidence="1">The sequence shown here is derived from an EMBL/GenBank/DDBJ whole genome shotgun (WGS) entry which is preliminary data.</text>
</comment>
<name>A0AC60W0N2_9ARCH</name>
<protein>
    <submittedName>
        <fullName evidence="1">Uncharacterized protein</fullName>
    </submittedName>
</protein>
<dbReference type="Proteomes" id="UP000559653">
    <property type="component" value="Unassembled WGS sequence"/>
</dbReference>
<evidence type="ECO:0000313" key="1">
    <source>
        <dbReference type="EMBL" id="MBA4453224.1"/>
    </source>
</evidence>
<accession>A0AC60W0N2</accession>
<dbReference type="EMBL" id="JACEMZ010000093">
    <property type="protein sequence ID" value="MBA4453224.1"/>
    <property type="molecule type" value="Genomic_DNA"/>
</dbReference>
<sequence length="61" mass="6889">MYENLILGLGLVFMGIVVVFVGNYFSKKIGILHVVIYFMAAFVILTGVLLLFAWDKPSIFF</sequence>
<proteinExistence type="predicted"/>
<reference evidence="1 2" key="1">
    <citation type="journal article" date="2020" name="Appl. Environ. Microbiol.">
        <title>Genomic Characteristics of a Novel Species of Ammonia-Oxidizing Archaea from the Jiulong River Estuary.</title>
        <authorList>
            <person name="Zou D."/>
            <person name="Wan R."/>
            <person name="Han L."/>
            <person name="Xu M.N."/>
            <person name="Liu Y."/>
            <person name="Liu H."/>
            <person name="Kao S.J."/>
            <person name="Li M."/>
        </authorList>
    </citation>
    <scope>NUCLEOTIDE SEQUENCE [LARGE SCALE GENOMIC DNA]</scope>
    <source>
        <strain evidence="1">W1bin1</strain>
    </source>
</reference>
<evidence type="ECO:0000313" key="2">
    <source>
        <dbReference type="Proteomes" id="UP000559653"/>
    </source>
</evidence>
<organism evidence="1 2">
    <name type="scientific">Candidatus Nitrosomaritimum aestuariumsis</name>
    <dbReference type="NCBI Taxonomy" id="3342354"/>
    <lineage>
        <taxon>Archaea</taxon>
        <taxon>Nitrososphaerota</taxon>
        <taxon>Nitrososphaeria</taxon>
        <taxon>Nitrosopumilales</taxon>
        <taxon>Nitrosopumilaceae</taxon>
        <taxon>Candidatus Nitrosomaritimum</taxon>
    </lineage>
</organism>
<gene>
    <name evidence="1" type="ORF">H2B03_08710</name>
</gene>